<dbReference type="Proteomes" id="UP001596025">
    <property type="component" value="Unassembled WGS sequence"/>
</dbReference>
<dbReference type="Gene3D" id="3.40.50.300">
    <property type="entry name" value="P-loop containing nucleotide triphosphate hydrolases"/>
    <property type="match status" value="1"/>
</dbReference>
<dbReference type="CDD" id="cd02035">
    <property type="entry name" value="ArsA"/>
    <property type="match status" value="1"/>
</dbReference>
<evidence type="ECO:0000313" key="4">
    <source>
        <dbReference type="Proteomes" id="UP001596025"/>
    </source>
</evidence>
<keyword evidence="4" id="KW-1185">Reference proteome</keyword>
<dbReference type="EMBL" id="JBHSGR010000004">
    <property type="protein sequence ID" value="MFC4692886.1"/>
    <property type="molecule type" value="Genomic_DNA"/>
</dbReference>
<reference evidence="4" key="1">
    <citation type="journal article" date="2019" name="Int. J. Syst. Evol. Microbiol.">
        <title>The Global Catalogue of Microorganisms (GCM) 10K type strain sequencing project: providing services to taxonomists for standard genome sequencing and annotation.</title>
        <authorList>
            <consortium name="The Broad Institute Genomics Platform"/>
            <consortium name="The Broad Institute Genome Sequencing Center for Infectious Disease"/>
            <person name="Wu L."/>
            <person name="Ma J."/>
        </authorList>
    </citation>
    <scope>NUCLEOTIDE SEQUENCE [LARGE SCALE GENOMIC DNA]</scope>
    <source>
        <strain evidence="4">CCUG 62763</strain>
    </source>
</reference>
<comment type="caution">
    <text evidence="3">The sequence shown here is derived from an EMBL/GenBank/DDBJ whole genome shotgun (WGS) entry which is preliminary data.</text>
</comment>
<dbReference type="RefSeq" id="WP_387987431.1">
    <property type="nucleotide sequence ID" value="NZ_JBHSGR010000004.1"/>
</dbReference>
<dbReference type="PANTHER" id="PTHR10803:SF26">
    <property type="entry name" value="ANION TRANSPORTER ATPASE-RELATED"/>
    <property type="match status" value="1"/>
</dbReference>
<sequence length="410" mass="43518">MSAARAAASPATDRHAPPMDLASLIEDRDTRIVVCCGSGGVGKTTTSAALALAAAEAGRRVVVLTIDPARRLAQSLGLVELDNEPRRVDVPGAAGELHAMMLDMKRTFDDIVSAHSTPERAEQILANPFYQTLSSSFSGTQEYMAMEKLGQLRAADTWDLIVVDTPPSRSALDFLDAPNKMSRFLDGTMIRLLTAPARAGGRAGLRVASAGLVFFTRIISKVLGGQLLRDISAFVTALDTMFGGFRERATATYELLRRPGTWFVVVATPEPDALREASYFVDRLSAEGMPLAGLVLNRTHPPASTRLSATRAEAAAEAAAENGDGDPAAALAAGALRVHAERMTVAAREQRLADRFTSAHPEVAMRAVPAAAGDVHDLDGLRTMAEALTGPDDDTPTGVPRTRVLPARRA</sequence>
<dbReference type="InterPro" id="IPR025723">
    <property type="entry name" value="ArsA/GET3_ATPase-like"/>
</dbReference>
<organism evidence="3 4">
    <name type="scientific">Geodermatophilus arenarius</name>
    <dbReference type="NCBI Taxonomy" id="1137990"/>
    <lineage>
        <taxon>Bacteria</taxon>
        <taxon>Bacillati</taxon>
        <taxon>Actinomycetota</taxon>
        <taxon>Actinomycetes</taxon>
        <taxon>Geodermatophilales</taxon>
        <taxon>Geodermatophilaceae</taxon>
        <taxon>Geodermatophilus</taxon>
    </lineage>
</organism>
<dbReference type="SUPFAM" id="SSF52540">
    <property type="entry name" value="P-loop containing nucleoside triphosphate hydrolases"/>
    <property type="match status" value="1"/>
</dbReference>
<protein>
    <submittedName>
        <fullName evidence="3">ArsA family ATPase</fullName>
    </submittedName>
</protein>
<evidence type="ECO:0000256" key="1">
    <source>
        <dbReference type="SAM" id="MobiDB-lite"/>
    </source>
</evidence>
<dbReference type="InterPro" id="IPR016300">
    <property type="entry name" value="ATPase_ArsA/GET3"/>
</dbReference>
<gene>
    <name evidence="3" type="ORF">ACFO3M_05735</name>
</gene>
<proteinExistence type="predicted"/>
<feature type="domain" description="ArsA/GET3 Anion-transporting ATPase-like" evidence="2">
    <location>
        <begin position="30"/>
        <end position="301"/>
    </location>
</feature>
<name>A0ABV9LGH0_9ACTN</name>
<feature type="region of interest" description="Disordered" evidence="1">
    <location>
        <begin position="387"/>
        <end position="410"/>
    </location>
</feature>
<evidence type="ECO:0000313" key="3">
    <source>
        <dbReference type="EMBL" id="MFC4692886.1"/>
    </source>
</evidence>
<evidence type="ECO:0000259" key="2">
    <source>
        <dbReference type="Pfam" id="PF02374"/>
    </source>
</evidence>
<dbReference type="Pfam" id="PF02374">
    <property type="entry name" value="ArsA_ATPase"/>
    <property type="match status" value="1"/>
</dbReference>
<dbReference type="PANTHER" id="PTHR10803">
    <property type="entry name" value="ARSENICAL PUMP-DRIVING ATPASE ARSENITE-TRANSLOCATING ATPASE"/>
    <property type="match status" value="1"/>
</dbReference>
<dbReference type="InterPro" id="IPR027417">
    <property type="entry name" value="P-loop_NTPase"/>
</dbReference>
<accession>A0ABV9LGH0</accession>